<evidence type="ECO:0000313" key="7">
    <source>
        <dbReference type="Proteomes" id="UP000198287"/>
    </source>
</evidence>
<sequence>MKLSSESLLSPPTNEGMTCPPPKVERDPGPPVEIAQGFLKTILRVRMSKAEKDKQDSTGRNMFSKQYASTYDNRLFMTRLILEEKVKEEWQQGDNPPPFQKISDLCTATTGARNVADISGHLPKQGKGGKKLTEADREQHLHIDEDLVVVIVGTIFKIQPEKPSILNELAEDHAMVPIKEKKKYISKKDYLILEDESTRVFLTPLENSGLRIDSVVNGVVCAVKGRPTLQGRFNVEDVMWATPKPAIWPIVRKLDVEMIFVSGLLLCDQHDSMSHIDLFFDYLQGLCGSPDELETRCKSKTRLFIVGDTFGRLRKEISAEKQTKATFTTVDPESVLRIEIAKKLDVILDQLAQTMEVYILPGELDPAEPMFPQAPFHRCILPLASRRTMFHSLCNPTRIDVTVSSASKKSPTSKLDIILSGGQNVINAKKNTATRNSIDTAEDILKWGHLCPTAPDTLALHPDSDEEALVLTSLPNFFIVGGQKRFKIREWKGTFIVTLPKFSDTGIAVILDKTMNFVPLNIKLAK</sequence>
<dbReference type="GO" id="GO:0006271">
    <property type="term" value="P:DNA strand elongation involved in DNA replication"/>
    <property type="evidence" value="ECO:0007669"/>
    <property type="project" value="TreeGrafter"/>
</dbReference>
<feature type="domain" description="DNA polymerase delta subunit OB-fold" evidence="5">
    <location>
        <begin position="66"/>
        <end position="238"/>
    </location>
</feature>
<keyword evidence="2" id="KW-0235">DNA replication</keyword>
<dbReference type="OrthoDB" id="3763at2759"/>
<dbReference type="InterPro" id="IPR040663">
    <property type="entry name" value="DNA_pol_D_N"/>
</dbReference>
<dbReference type="EMBL" id="LNIX01000004">
    <property type="protein sequence ID" value="OXA55242.1"/>
    <property type="molecule type" value="Genomic_DNA"/>
</dbReference>
<evidence type="ECO:0000256" key="2">
    <source>
        <dbReference type="ARBA" id="ARBA00022705"/>
    </source>
</evidence>
<organism evidence="6 7">
    <name type="scientific">Folsomia candida</name>
    <name type="common">Springtail</name>
    <dbReference type="NCBI Taxonomy" id="158441"/>
    <lineage>
        <taxon>Eukaryota</taxon>
        <taxon>Metazoa</taxon>
        <taxon>Ecdysozoa</taxon>
        <taxon>Arthropoda</taxon>
        <taxon>Hexapoda</taxon>
        <taxon>Collembola</taxon>
        <taxon>Entomobryomorpha</taxon>
        <taxon>Isotomoidea</taxon>
        <taxon>Isotomidae</taxon>
        <taxon>Proisotominae</taxon>
        <taxon>Folsomia</taxon>
    </lineage>
</organism>
<feature type="region of interest" description="Disordered" evidence="3">
    <location>
        <begin position="1"/>
        <end position="32"/>
    </location>
</feature>
<dbReference type="Gene3D" id="3.60.21.50">
    <property type="match status" value="1"/>
</dbReference>
<keyword evidence="7" id="KW-1185">Reference proteome</keyword>
<evidence type="ECO:0000313" key="6">
    <source>
        <dbReference type="EMBL" id="OXA55242.1"/>
    </source>
</evidence>
<feature type="compositionally biased region" description="Polar residues" evidence="3">
    <location>
        <begin position="1"/>
        <end position="16"/>
    </location>
</feature>
<dbReference type="Proteomes" id="UP000198287">
    <property type="component" value="Unassembled WGS sequence"/>
</dbReference>
<dbReference type="AlphaFoldDB" id="A0A226EC87"/>
<dbReference type="Pfam" id="PF04042">
    <property type="entry name" value="DNA_pol_E_B"/>
    <property type="match status" value="1"/>
</dbReference>
<name>A0A226EC87_FOLCA</name>
<protein>
    <submittedName>
        <fullName evidence="6">DNA polymerase delta small subunit</fullName>
    </submittedName>
</protein>
<dbReference type="GO" id="GO:0043625">
    <property type="term" value="C:delta DNA polymerase complex"/>
    <property type="evidence" value="ECO:0007669"/>
    <property type="project" value="TreeGrafter"/>
</dbReference>
<evidence type="ECO:0000259" key="4">
    <source>
        <dbReference type="Pfam" id="PF04042"/>
    </source>
</evidence>
<dbReference type="OMA" id="TLIWRHY"/>
<dbReference type="PANTHER" id="PTHR10416:SF0">
    <property type="entry name" value="DNA POLYMERASE DELTA SUBUNIT 2"/>
    <property type="match status" value="1"/>
</dbReference>
<evidence type="ECO:0000259" key="5">
    <source>
        <dbReference type="Pfam" id="PF18018"/>
    </source>
</evidence>
<dbReference type="Gene3D" id="2.40.50.430">
    <property type="match status" value="1"/>
</dbReference>
<dbReference type="STRING" id="158441.A0A226EC87"/>
<proteinExistence type="inferred from homology"/>
<feature type="domain" description="DNA polymerase alpha/delta/epsilon subunit B" evidence="4">
    <location>
        <begin position="259"/>
        <end position="486"/>
    </location>
</feature>
<dbReference type="InterPro" id="IPR024826">
    <property type="entry name" value="DNA_pol_delta/II_ssu"/>
</dbReference>
<evidence type="ECO:0000256" key="1">
    <source>
        <dbReference type="ARBA" id="ARBA00006035"/>
    </source>
</evidence>
<comment type="caution">
    <text evidence="6">The sequence shown here is derived from an EMBL/GenBank/DDBJ whole genome shotgun (WGS) entry which is preliminary data.</text>
</comment>
<evidence type="ECO:0000256" key="3">
    <source>
        <dbReference type="SAM" id="MobiDB-lite"/>
    </source>
</evidence>
<reference evidence="6 7" key="1">
    <citation type="submission" date="2015-12" db="EMBL/GenBank/DDBJ databases">
        <title>The genome of Folsomia candida.</title>
        <authorList>
            <person name="Faddeeva A."/>
            <person name="Derks M.F."/>
            <person name="Anvar Y."/>
            <person name="Smit S."/>
            <person name="Van Straalen N."/>
            <person name="Roelofs D."/>
        </authorList>
    </citation>
    <scope>NUCLEOTIDE SEQUENCE [LARGE SCALE GENOMIC DNA]</scope>
    <source>
        <strain evidence="6 7">VU population</strain>
        <tissue evidence="6">Whole body</tissue>
    </source>
</reference>
<gene>
    <name evidence="6" type="ORF">Fcan01_09452</name>
</gene>
<accession>A0A226EC87</accession>
<comment type="similarity">
    <text evidence="1">Belongs to the DNA polymerase delta/II small subunit family.</text>
</comment>
<dbReference type="Pfam" id="PF18018">
    <property type="entry name" value="DNA_pol_D_N"/>
    <property type="match status" value="1"/>
</dbReference>
<dbReference type="GO" id="GO:0003677">
    <property type="term" value="F:DNA binding"/>
    <property type="evidence" value="ECO:0007669"/>
    <property type="project" value="InterPro"/>
</dbReference>
<dbReference type="PANTHER" id="PTHR10416">
    <property type="entry name" value="DNA POLYMERASE DELTA SUBUNIT 2"/>
    <property type="match status" value="1"/>
</dbReference>
<dbReference type="InterPro" id="IPR007185">
    <property type="entry name" value="DNA_pol_a/d/e_bsu"/>
</dbReference>